<feature type="transmembrane region" description="Helical" evidence="13">
    <location>
        <begin position="118"/>
        <end position="142"/>
    </location>
</feature>
<keyword evidence="7 13" id="KW-0812">Transmembrane</keyword>
<dbReference type="GO" id="GO:0030428">
    <property type="term" value="C:cell septum"/>
    <property type="evidence" value="ECO:0007669"/>
    <property type="project" value="TreeGrafter"/>
</dbReference>
<dbReference type="GO" id="GO:0005886">
    <property type="term" value="C:plasma membrane"/>
    <property type="evidence" value="ECO:0007669"/>
    <property type="project" value="UniProtKB-SubCell"/>
</dbReference>
<evidence type="ECO:0000259" key="14">
    <source>
        <dbReference type="Pfam" id="PF22997"/>
    </source>
</evidence>
<evidence type="ECO:0000256" key="13">
    <source>
        <dbReference type="SAM" id="Phobius"/>
    </source>
</evidence>
<feature type="domain" description="Chitin synthase 4-like" evidence="14">
    <location>
        <begin position="261"/>
        <end position="345"/>
    </location>
</feature>
<dbReference type="Pfam" id="PF22997">
    <property type="entry name" value="CHS4"/>
    <property type="match status" value="1"/>
</dbReference>
<dbReference type="InterPro" id="IPR029044">
    <property type="entry name" value="Nucleotide-diphossugar_trans"/>
</dbReference>
<feature type="region of interest" description="Disordered" evidence="12">
    <location>
        <begin position="1"/>
        <end position="76"/>
    </location>
</feature>
<dbReference type="InterPro" id="IPR004835">
    <property type="entry name" value="Chitin_synth"/>
</dbReference>
<keyword evidence="9 13" id="KW-0472">Membrane</keyword>
<feature type="compositionally biased region" description="Polar residues" evidence="12">
    <location>
        <begin position="54"/>
        <end position="76"/>
    </location>
</feature>
<dbReference type="RefSeq" id="XP_013245378.1">
    <property type="nucleotide sequence ID" value="XM_013389924.1"/>
</dbReference>
<feature type="region of interest" description="Disordered" evidence="12">
    <location>
        <begin position="989"/>
        <end position="1013"/>
    </location>
</feature>
<feature type="region of interest" description="Disordered" evidence="12">
    <location>
        <begin position="1064"/>
        <end position="1198"/>
    </location>
</feature>
<proteinExistence type="predicted"/>
<evidence type="ECO:0000256" key="2">
    <source>
        <dbReference type="ARBA" id="ARBA00004651"/>
    </source>
</evidence>
<protein>
    <recommendedName>
        <fullName evidence="3">chitin synthase</fullName>
        <ecNumber evidence="3">2.4.1.16</ecNumber>
    </recommendedName>
</protein>
<keyword evidence="16" id="KW-1185">Reference proteome</keyword>
<comment type="subcellular location">
    <subcellularLocation>
        <location evidence="2">Cell membrane</location>
        <topology evidence="2">Multi-pass membrane protein</topology>
    </subcellularLocation>
    <subcellularLocation>
        <location evidence="1">Cytoplasmic vesicle membrane</location>
        <topology evidence="1">Multi-pass membrane protein</topology>
    </subcellularLocation>
</comment>
<keyword evidence="11" id="KW-0968">Cytoplasmic vesicle</keyword>
<evidence type="ECO:0000313" key="16">
    <source>
        <dbReference type="Proteomes" id="UP000027361"/>
    </source>
</evidence>
<dbReference type="EMBL" id="JMSN01000009">
    <property type="protein sequence ID" value="KDN52539.1"/>
    <property type="molecule type" value="Genomic_DNA"/>
</dbReference>
<feature type="transmembrane region" description="Helical" evidence="13">
    <location>
        <begin position="359"/>
        <end position="386"/>
    </location>
</feature>
<keyword evidence="5" id="KW-0328">Glycosyltransferase</keyword>
<dbReference type="GO" id="GO:0004100">
    <property type="term" value="F:chitin synthase activity"/>
    <property type="evidence" value="ECO:0007669"/>
    <property type="project" value="UniProtKB-EC"/>
</dbReference>
<evidence type="ECO:0000256" key="1">
    <source>
        <dbReference type="ARBA" id="ARBA00004439"/>
    </source>
</evidence>
<feature type="transmembrane region" description="Helical" evidence="13">
    <location>
        <begin position="891"/>
        <end position="917"/>
    </location>
</feature>
<dbReference type="InterPro" id="IPR054295">
    <property type="entry name" value="CHS4-like_dom"/>
</dbReference>
<dbReference type="STRING" id="1037660.A0A066WNG2"/>
<dbReference type="GO" id="GO:0030659">
    <property type="term" value="C:cytoplasmic vesicle membrane"/>
    <property type="evidence" value="ECO:0007669"/>
    <property type="project" value="UniProtKB-SubCell"/>
</dbReference>
<organism evidence="15 16">
    <name type="scientific">Tilletiaria anomala (strain ATCC 24038 / CBS 436.72 / UBC 951)</name>
    <dbReference type="NCBI Taxonomy" id="1037660"/>
    <lineage>
        <taxon>Eukaryota</taxon>
        <taxon>Fungi</taxon>
        <taxon>Dikarya</taxon>
        <taxon>Basidiomycota</taxon>
        <taxon>Ustilaginomycotina</taxon>
        <taxon>Exobasidiomycetes</taxon>
        <taxon>Georgefischeriales</taxon>
        <taxon>Tilletiariaceae</taxon>
        <taxon>Tilletiaria</taxon>
    </lineage>
</organism>
<evidence type="ECO:0000256" key="10">
    <source>
        <dbReference type="ARBA" id="ARBA00023180"/>
    </source>
</evidence>
<keyword evidence="6 15" id="KW-0808">Transferase</keyword>
<keyword evidence="10" id="KW-0325">Glycoprotein</keyword>
<evidence type="ECO:0000256" key="9">
    <source>
        <dbReference type="ARBA" id="ARBA00023136"/>
    </source>
</evidence>
<dbReference type="PANTHER" id="PTHR22914">
    <property type="entry name" value="CHITIN SYNTHASE"/>
    <property type="match status" value="1"/>
</dbReference>
<keyword evidence="8 13" id="KW-1133">Transmembrane helix</keyword>
<reference evidence="15 16" key="1">
    <citation type="submission" date="2014-05" db="EMBL/GenBank/DDBJ databases">
        <title>Draft genome sequence of a rare smut relative, Tilletiaria anomala UBC 951.</title>
        <authorList>
            <consortium name="DOE Joint Genome Institute"/>
            <person name="Toome M."/>
            <person name="Kuo A."/>
            <person name="Henrissat B."/>
            <person name="Lipzen A."/>
            <person name="Tritt A."/>
            <person name="Yoshinaga Y."/>
            <person name="Zane M."/>
            <person name="Barry K."/>
            <person name="Grigoriev I.V."/>
            <person name="Spatafora J.W."/>
            <person name="Aimea M.C."/>
        </authorList>
    </citation>
    <scope>NUCLEOTIDE SEQUENCE [LARGE SCALE GENOMIC DNA]</scope>
    <source>
        <strain evidence="15 16">UBC 951</strain>
    </source>
</reference>
<dbReference type="SUPFAM" id="SSF53448">
    <property type="entry name" value="Nucleotide-diphospho-sugar transferases"/>
    <property type="match status" value="1"/>
</dbReference>
<dbReference type="AlphaFoldDB" id="A0A066WNG2"/>
<feature type="compositionally biased region" description="Polar residues" evidence="12">
    <location>
        <begin position="1157"/>
        <end position="1170"/>
    </location>
</feature>
<feature type="transmembrane region" description="Helical" evidence="13">
    <location>
        <begin position="868"/>
        <end position="885"/>
    </location>
</feature>
<accession>A0A066WNG2</accession>
<dbReference type="HOGENOM" id="CLU_002572_0_0_1"/>
<dbReference type="InParanoid" id="A0A066WNG2"/>
<feature type="transmembrane region" description="Helical" evidence="13">
    <location>
        <begin position="838"/>
        <end position="856"/>
    </location>
</feature>
<dbReference type="EC" id="2.4.1.16" evidence="3"/>
<dbReference type="GO" id="GO:0006031">
    <property type="term" value="P:chitin biosynthetic process"/>
    <property type="evidence" value="ECO:0007669"/>
    <property type="project" value="TreeGrafter"/>
</dbReference>
<comment type="caution">
    <text evidence="15">The sequence shown here is derived from an EMBL/GenBank/DDBJ whole genome shotgun (WGS) entry which is preliminary data.</text>
</comment>
<evidence type="ECO:0000256" key="8">
    <source>
        <dbReference type="ARBA" id="ARBA00022989"/>
    </source>
</evidence>
<evidence type="ECO:0000256" key="6">
    <source>
        <dbReference type="ARBA" id="ARBA00022679"/>
    </source>
</evidence>
<dbReference type="PANTHER" id="PTHR22914:SF41">
    <property type="entry name" value="CHITIN SYNTHASE 7"/>
    <property type="match status" value="1"/>
</dbReference>
<gene>
    <name evidence="15" type="ORF">K437DRAFT_186621</name>
</gene>
<keyword evidence="4" id="KW-1003">Cell membrane</keyword>
<feature type="transmembrane region" description="Helical" evidence="13">
    <location>
        <begin position="86"/>
        <end position="106"/>
    </location>
</feature>
<evidence type="ECO:0000256" key="7">
    <source>
        <dbReference type="ARBA" id="ARBA00022692"/>
    </source>
</evidence>
<evidence type="ECO:0000313" key="15">
    <source>
        <dbReference type="EMBL" id="KDN52539.1"/>
    </source>
</evidence>
<dbReference type="Pfam" id="PF03142">
    <property type="entry name" value="Chitin_synth_2"/>
    <property type="match status" value="1"/>
</dbReference>
<evidence type="ECO:0000256" key="5">
    <source>
        <dbReference type="ARBA" id="ARBA00022676"/>
    </source>
</evidence>
<dbReference type="OrthoDB" id="370884at2759"/>
<evidence type="ECO:0000256" key="12">
    <source>
        <dbReference type="SAM" id="MobiDB-lite"/>
    </source>
</evidence>
<feature type="compositionally biased region" description="Polar residues" evidence="12">
    <location>
        <begin position="1"/>
        <end position="11"/>
    </location>
</feature>
<name>A0A066WNG2_TILAU</name>
<dbReference type="GeneID" id="25261942"/>
<feature type="compositionally biased region" description="Basic and acidic residues" evidence="12">
    <location>
        <begin position="928"/>
        <end position="940"/>
    </location>
</feature>
<dbReference type="Proteomes" id="UP000027361">
    <property type="component" value="Unassembled WGS sequence"/>
</dbReference>
<feature type="region of interest" description="Disordered" evidence="12">
    <location>
        <begin position="928"/>
        <end position="947"/>
    </location>
</feature>
<sequence>MPSRNDLSSKTFIRKPGTRPLDTSIPMRTEMPPPLRQPTTRVQRAKTLTRPERSQPQQPLINPSGTSPASPAGARTQQGGLSWWRVFARLVTFWAPGVFLSACGLKDGASKQAWREKVALVFLAMLVGGFIGFITMGLNAAFCTAADASGAEDYTHVGDPTAHGTLGINGWMFTINSGENLRSPQESGVNLYMLANSVPGYDISTLFRRQTPACQGISGAFASLDPCSVALPNGQNAGCVQGDLSDDNLRASSFVNTSRKVGFGWDTVSNDTFKNFMVLDGDVLNMNPYIAKFPKPIANDPVDSIIRSQLQQMDSKYGKDATRYFYTQGNFRAEVNCLRQKYLAGQIDKITPGCFFSKLILYASLIVILGLVFIRFLMAVYFSWFISWRMTSKPKNARGRTGVALNHMPEGAMTYVNSDGTAPWASKPGGGPRIADAGAAPGKYGSSRGSSSSATLNAADIGDTPYIVNLITCYSENEEGISNTLSSLSETNYPDERKLLFVVADGMVTGSGETKSTPDVCVGLLDADARFGTPIPMSFISVAQGRKAHNMAMVYAGHYSRGRGHRTPLIIVVKCGTPEEASSAKPGNRGKRDSQMILMNFLQRVTYNDRMTPLDFDLFRKIHALMGVTPDFFELCMMVDADTKVYPESLRILSDCMMHDPLIMGACGETRIANKLSSWVTMIQVYEYFISHHLTKSFESVFGGVTCLPGCFSMYRIKARKAADDDWVPVIVKPEVTREYSQSTVTTLHQKNLLLLGEDRFLTTLLLRTFPNRKMVFCPRARCRTEVPHTFKMLLSQRRRWINSTVHNLMELVLVRDLCGTFCFSMQFIVFMDLIGTASLPVAIGLTYTLIVTYCLHPPHDFSTAIPLMLLVAVIGLPAVLILLATRKVVYVLWMLVYLLALPVWNFILPIYSFWHFDDFSWGETRKVEGEGKDTGHGDDDGTFSASSVPLRRWEDWERSRLKKLAREARRRQEFERQFGKGFYNEEKDHQDQYLDPKSQLRNSFDSSDAASDFEEDKWGAQIGGYDESQPPPPLAIVRHSVFVDGENTLVGAQDMEEMLEKGWDEDGKQGGGGWGGNDWRKENSFSPYPPMPRLPAQYGPVGNGGYRQPPSRGPPAGHYAPDGEERVALMQDRYQDGGGGDYRAHTTGVNRGASGGQQQHARNRSQPQVNPLGGDPPGGSNGYAHPSHMNNGHVDYR</sequence>
<dbReference type="CDD" id="cd04190">
    <property type="entry name" value="Chitin_synth_C"/>
    <property type="match status" value="1"/>
</dbReference>
<dbReference type="OMA" id="KYLVNCM"/>
<evidence type="ECO:0000256" key="11">
    <source>
        <dbReference type="ARBA" id="ARBA00023329"/>
    </source>
</evidence>
<evidence type="ECO:0000256" key="4">
    <source>
        <dbReference type="ARBA" id="ARBA00022475"/>
    </source>
</evidence>
<evidence type="ECO:0000256" key="3">
    <source>
        <dbReference type="ARBA" id="ARBA00012543"/>
    </source>
</evidence>